<dbReference type="EMBL" id="MCFD01000001">
    <property type="protein sequence ID" value="ORX73992.1"/>
    <property type="molecule type" value="Genomic_DNA"/>
</dbReference>
<dbReference type="InterPro" id="IPR025124">
    <property type="entry name" value="Gag1-like_clamp"/>
</dbReference>
<sequence length="105" mass="11815">MADSITTKPLIGLEHWKAQNARWRAGTKPKGVAEPLTPGSLDGTYSEGRVNPRMYTSIFRGLIVDKRRLKKPLPLRDAIPMLVHGWKRAGVWPTEYTQRPPPDGL</sequence>
<evidence type="ECO:0000256" key="1">
    <source>
        <dbReference type="SAM" id="MobiDB-lite"/>
    </source>
</evidence>
<proteinExistence type="predicted"/>
<dbReference type="Pfam" id="PF13259">
    <property type="entry name" value="clamp_Gag1-like"/>
    <property type="match status" value="1"/>
</dbReference>
<dbReference type="RefSeq" id="XP_040747203.1">
    <property type="nucleotide sequence ID" value="XM_040892080.1"/>
</dbReference>
<evidence type="ECO:0000313" key="4">
    <source>
        <dbReference type="Proteomes" id="UP000193922"/>
    </source>
</evidence>
<reference evidence="3 4" key="1">
    <citation type="submission" date="2016-07" db="EMBL/GenBank/DDBJ databases">
        <title>Pervasive Adenine N6-methylation of Active Genes in Fungi.</title>
        <authorList>
            <consortium name="DOE Joint Genome Institute"/>
            <person name="Mondo S.J."/>
            <person name="Dannebaum R.O."/>
            <person name="Kuo R.C."/>
            <person name="Labutti K."/>
            <person name="Haridas S."/>
            <person name="Kuo A."/>
            <person name="Salamov A."/>
            <person name="Ahrendt S.R."/>
            <person name="Lipzen A."/>
            <person name="Sullivan W."/>
            <person name="Andreopoulos W.B."/>
            <person name="Clum A."/>
            <person name="Lindquist E."/>
            <person name="Daum C."/>
            <person name="Ramamoorthy G.K."/>
            <person name="Gryganskyi A."/>
            <person name="Culley D."/>
            <person name="Magnuson J.K."/>
            <person name="James T.Y."/>
            <person name="O'Malley M.A."/>
            <person name="Stajich J.E."/>
            <person name="Spatafora J.W."/>
            <person name="Visel A."/>
            <person name="Grigoriev I.V."/>
        </authorList>
    </citation>
    <scope>NUCLEOTIDE SEQUENCE [LARGE SCALE GENOMIC DNA]</scope>
    <source>
        <strain evidence="3 4">ATCC 12442</strain>
    </source>
</reference>
<dbReference type="Proteomes" id="UP000193922">
    <property type="component" value="Unassembled WGS sequence"/>
</dbReference>
<gene>
    <name evidence="3" type="ORF">DL89DRAFT_7924</name>
</gene>
<keyword evidence="4" id="KW-1185">Reference proteome</keyword>
<feature type="domain" description="Gag1-like clamp" evidence="2">
    <location>
        <begin position="27"/>
        <end position="93"/>
    </location>
</feature>
<feature type="region of interest" description="Disordered" evidence="1">
    <location>
        <begin position="24"/>
        <end position="45"/>
    </location>
</feature>
<accession>A0A1Y1WKI1</accession>
<comment type="caution">
    <text evidence="3">The sequence shown here is derived from an EMBL/GenBank/DDBJ whole genome shotgun (WGS) entry which is preliminary data.</text>
</comment>
<organism evidence="3 4">
    <name type="scientific">Linderina pennispora</name>
    <dbReference type="NCBI Taxonomy" id="61395"/>
    <lineage>
        <taxon>Eukaryota</taxon>
        <taxon>Fungi</taxon>
        <taxon>Fungi incertae sedis</taxon>
        <taxon>Zoopagomycota</taxon>
        <taxon>Kickxellomycotina</taxon>
        <taxon>Kickxellomycetes</taxon>
        <taxon>Kickxellales</taxon>
        <taxon>Kickxellaceae</taxon>
        <taxon>Linderina</taxon>
    </lineage>
</organism>
<dbReference type="GeneID" id="63808728"/>
<evidence type="ECO:0000259" key="2">
    <source>
        <dbReference type="Pfam" id="PF13259"/>
    </source>
</evidence>
<protein>
    <recommendedName>
        <fullName evidence="2">Gag1-like clamp domain-containing protein</fullName>
    </recommendedName>
</protein>
<dbReference type="OrthoDB" id="5576875at2759"/>
<dbReference type="AlphaFoldDB" id="A0A1Y1WKI1"/>
<name>A0A1Y1WKI1_9FUNG</name>
<evidence type="ECO:0000313" key="3">
    <source>
        <dbReference type="EMBL" id="ORX73992.1"/>
    </source>
</evidence>